<dbReference type="GO" id="GO:0003824">
    <property type="term" value="F:catalytic activity"/>
    <property type="evidence" value="ECO:0007669"/>
    <property type="project" value="InterPro"/>
</dbReference>
<dbReference type="InterPro" id="IPR003673">
    <property type="entry name" value="CoA-Trfase_fam_III"/>
</dbReference>
<dbReference type="OrthoDB" id="2308815at2759"/>
<organism evidence="2 3">
    <name type="scientific">Laccaria amethystina LaAM-08-1</name>
    <dbReference type="NCBI Taxonomy" id="1095629"/>
    <lineage>
        <taxon>Eukaryota</taxon>
        <taxon>Fungi</taxon>
        <taxon>Dikarya</taxon>
        <taxon>Basidiomycota</taxon>
        <taxon>Agaricomycotina</taxon>
        <taxon>Agaricomycetes</taxon>
        <taxon>Agaricomycetidae</taxon>
        <taxon>Agaricales</taxon>
        <taxon>Agaricineae</taxon>
        <taxon>Hydnangiaceae</taxon>
        <taxon>Laccaria</taxon>
    </lineage>
</organism>
<accession>A0A0C9X4D4</accession>
<name>A0A0C9X4D4_9AGAR</name>
<reference evidence="3" key="2">
    <citation type="submission" date="2015-01" db="EMBL/GenBank/DDBJ databases">
        <title>Evolutionary Origins and Diversification of the Mycorrhizal Mutualists.</title>
        <authorList>
            <consortium name="DOE Joint Genome Institute"/>
            <consortium name="Mycorrhizal Genomics Consortium"/>
            <person name="Kohler A."/>
            <person name="Kuo A."/>
            <person name="Nagy L.G."/>
            <person name="Floudas D."/>
            <person name="Copeland A."/>
            <person name="Barry K.W."/>
            <person name="Cichocki N."/>
            <person name="Veneault-Fourrey C."/>
            <person name="LaButti K."/>
            <person name="Lindquist E.A."/>
            <person name="Lipzen A."/>
            <person name="Lundell T."/>
            <person name="Morin E."/>
            <person name="Murat C."/>
            <person name="Riley R."/>
            <person name="Ohm R."/>
            <person name="Sun H."/>
            <person name="Tunlid A."/>
            <person name="Henrissat B."/>
            <person name="Grigoriev I.V."/>
            <person name="Hibbett D.S."/>
            <person name="Martin F."/>
        </authorList>
    </citation>
    <scope>NUCLEOTIDE SEQUENCE [LARGE SCALE GENOMIC DNA]</scope>
    <source>
        <strain evidence="3">LaAM-08-1</strain>
    </source>
</reference>
<comment type="similarity">
    <text evidence="1">Belongs to the CoA-transferase III family.</text>
</comment>
<dbReference type="Pfam" id="PF02515">
    <property type="entry name" value="CoA_transf_3"/>
    <property type="match status" value="1"/>
</dbReference>
<dbReference type="HOGENOM" id="CLU_021588_0_0_1"/>
<keyword evidence="3" id="KW-1185">Reference proteome</keyword>
<dbReference type="STRING" id="1095629.A0A0C9X4D4"/>
<gene>
    <name evidence="2" type="ORF">K443DRAFT_134207</name>
</gene>
<dbReference type="InterPro" id="IPR050509">
    <property type="entry name" value="CoA-transferase_III"/>
</dbReference>
<dbReference type="InterPro" id="IPR023606">
    <property type="entry name" value="CoA-Trfase_III_dom_1_sf"/>
</dbReference>
<protein>
    <recommendedName>
        <fullName evidence="4">CoA-transferase family III</fullName>
    </recommendedName>
</protein>
<dbReference type="Gene3D" id="3.40.50.10540">
    <property type="entry name" value="Crotonobetainyl-coa:carnitine coa-transferase, domain 1"/>
    <property type="match status" value="1"/>
</dbReference>
<proteinExistence type="inferred from homology"/>
<dbReference type="PANTHER" id="PTHR48228:SF4">
    <property type="entry name" value="BLR3030 PROTEIN"/>
    <property type="match status" value="1"/>
</dbReference>
<evidence type="ECO:0000313" key="3">
    <source>
        <dbReference type="Proteomes" id="UP000054477"/>
    </source>
</evidence>
<dbReference type="AlphaFoldDB" id="A0A0C9X4D4"/>
<dbReference type="SUPFAM" id="SSF89796">
    <property type="entry name" value="CoA-transferase family III (CaiB/BaiF)"/>
    <property type="match status" value="2"/>
</dbReference>
<evidence type="ECO:0008006" key="4">
    <source>
        <dbReference type="Google" id="ProtNLM"/>
    </source>
</evidence>
<reference evidence="2 3" key="1">
    <citation type="submission" date="2014-04" db="EMBL/GenBank/DDBJ databases">
        <authorList>
            <consortium name="DOE Joint Genome Institute"/>
            <person name="Kuo A."/>
            <person name="Kohler A."/>
            <person name="Nagy L.G."/>
            <person name="Floudas D."/>
            <person name="Copeland A."/>
            <person name="Barry K.W."/>
            <person name="Cichocki N."/>
            <person name="Veneault-Fourrey C."/>
            <person name="LaButti K."/>
            <person name="Lindquist E.A."/>
            <person name="Lipzen A."/>
            <person name="Lundell T."/>
            <person name="Morin E."/>
            <person name="Murat C."/>
            <person name="Sun H."/>
            <person name="Tunlid A."/>
            <person name="Henrissat B."/>
            <person name="Grigoriev I.V."/>
            <person name="Hibbett D.S."/>
            <person name="Martin F."/>
            <person name="Nordberg H.P."/>
            <person name="Cantor M.N."/>
            <person name="Hua S.X."/>
        </authorList>
    </citation>
    <scope>NUCLEOTIDE SEQUENCE [LARGE SCALE GENOMIC DNA]</scope>
    <source>
        <strain evidence="2 3">LaAM-08-1</strain>
    </source>
</reference>
<evidence type="ECO:0000313" key="2">
    <source>
        <dbReference type="EMBL" id="KIJ96153.1"/>
    </source>
</evidence>
<sequence length="446" mass="48703">MAFCRSAREISVPPNSQWRGDEHQVLFQIDEFWYTVDGQLPQGEVWEPIAGIYATKDNGFVRIHTNFPHHRRGILDVLNIRDTPEVTRAAVADAIKQWNKVEFETAAAGKQMCATALRSFNEWDTHPHARALLGTAPVTITKIGEAPKRLVVPGNYLRPLDSIRVIDLSRVLAGPIAGRTLAAHGADVLLVTSPNLPSLPLLDVNTSLGKRTTQLDLNEHEDCARLLRLAKDTDVFLQAYRPGGLAKKGLGSHELATMRPGIVCANLTAWGWEGPWKDRRGFDSLVQAATGLNIAEGEAYQHFLNLDEANAPENPQPRPLPVQALDQAAGYLLAFGINAALCKTITEGGSYEVRVSLAGVGQWLRSLGRLDPAQGFGEGKSLPQRSLPLDKEIADLSVTWNETCHGKGREMTALKHPAIFSVTPARDGSNGGEAPMVLNAHESVWL</sequence>
<evidence type="ECO:0000256" key="1">
    <source>
        <dbReference type="ARBA" id="ARBA00008383"/>
    </source>
</evidence>
<dbReference type="PANTHER" id="PTHR48228">
    <property type="entry name" value="SUCCINYL-COA--D-CITRAMALATE COA-TRANSFERASE"/>
    <property type="match status" value="1"/>
</dbReference>
<dbReference type="EMBL" id="KN838731">
    <property type="protein sequence ID" value="KIJ96153.1"/>
    <property type="molecule type" value="Genomic_DNA"/>
</dbReference>
<dbReference type="Proteomes" id="UP000054477">
    <property type="component" value="Unassembled WGS sequence"/>
</dbReference>